<accession>A0A2T1DXW7</accession>
<dbReference type="PROSITE" id="PS00092">
    <property type="entry name" value="N6_MTASE"/>
    <property type="match status" value="1"/>
</dbReference>
<evidence type="ECO:0000256" key="5">
    <source>
        <dbReference type="SAM" id="MobiDB-lite"/>
    </source>
</evidence>
<evidence type="ECO:0000256" key="4">
    <source>
        <dbReference type="ARBA" id="ARBA00022691"/>
    </source>
</evidence>
<proteinExistence type="inferred from homology"/>
<evidence type="ECO:0000313" key="7">
    <source>
        <dbReference type="EMBL" id="PSB25356.1"/>
    </source>
</evidence>
<evidence type="ECO:0000256" key="3">
    <source>
        <dbReference type="ARBA" id="ARBA00022679"/>
    </source>
</evidence>
<dbReference type="GO" id="GO:0005737">
    <property type="term" value="C:cytoplasm"/>
    <property type="evidence" value="ECO:0007669"/>
    <property type="project" value="TreeGrafter"/>
</dbReference>
<keyword evidence="2 7" id="KW-0489">Methyltransferase</keyword>
<dbReference type="GO" id="GO:0032259">
    <property type="term" value="P:methylation"/>
    <property type="evidence" value="ECO:0007669"/>
    <property type="project" value="UniProtKB-KW"/>
</dbReference>
<feature type="domain" description="DNA methylase N-4/N-6" evidence="6">
    <location>
        <begin position="87"/>
        <end position="387"/>
    </location>
</feature>
<dbReference type="SUPFAM" id="SSF53335">
    <property type="entry name" value="S-adenosyl-L-methionine-dependent methyltransferases"/>
    <property type="match status" value="1"/>
</dbReference>
<evidence type="ECO:0000313" key="8">
    <source>
        <dbReference type="Proteomes" id="UP000239576"/>
    </source>
</evidence>
<reference evidence="7 8" key="2">
    <citation type="submission" date="2018-03" db="EMBL/GenBank/DDBJ databases">
        <title>The ancient ancestry and fast evolution of plastids.</title>
        <authorList>
            <person name="Moore K.R."/>
            <person name="Magnabosco C."/>
            <person name="Momper L."/>
            <person name="Gold D.A."/>
            <person name="Bosak T."/>
            <person name="Fournier G.P."/>
        </authorList>
    </citation>
    <scope>NUCLEOTIDE SEQUENCE [LARGE SCALE GENOMIC DNA]</scope>
    <source>
        <strain evidence="7 8">ULC18</strain>
    </source>
</reference>
<keyword evidence="4" id="KW-0949">S-adenosyl-L-methionine</keyword>
<dbReference type="InterPro" id="IPR002052">
    <property type="entry name" value="DNA_methylase_N6_adenine_CS"/>
</dbReference>
<feature type="region of interest" description="Disordered" evidence="5">
    <location>
        <begin position="425"/>
        <end position="458"/>
    </location>
</feature>
<evidence type="ECO:0000259" key="6">
    <source>
        <dbReference type="Pfam" id="PF01555"/>
    </source>
</evidence>
<dbReference type="InterPro" id="IPR029063">
    <property type="entry name" value="SAM-dependent_MTases_sf"/>
</dbReference>
<reference evidence="8" key="1">
    <citation type="submission" date="2018-02" db="EMBL/GenBank/DDBJ databases">
        <authorList>
            <person name="Moore K."/>
            <person name="Momper L."/>
        </authorList>
    </citation>
    <scope>NUCLEOTIDE SEQUENCE [LARGE SCALE GENOMIC DNA]</scope>
    <source>
        <strain evidence="8">ULC18</strain>
    </source>
</reference>
<name>A0A2T1DXW7_9CYAN</name>
<keyword evidence="8" id="KW-1185">Reference proteome</keyword>
<dbReference type="EMBL" id="PVWK01000126">
    <property type="protein sequence ID" value="PSB25356.1"/>
    <property type="molecule type" value="Genomic_DNA"/>
</dbReference>
<comment type="similarity">
    <text evidence="1">Belongs to the N(4)/N(6)-methyltransferase family.</text>
</comment>
<organism evidence="7 8">
    <name type="scientific">Stenomitos frigidus ULC18</name>
    <dbReference type="NCBI Taxonomy" id="2107698"/>
    <lineage>
        <taxon>Bacteria</taxon>
        <taxon>Bacillati</taxon>
        <taxon>Cyanobacteriota</taxon>
        <taxon>Cyanophyceae</taxon>
        <taxon>Leptolyngbyales</taxon>
        <taxon>Leptolyngbyaceae</taxon>
        <taxon>Stenomitos</taxon>
    </lineage>
</organism>
<gene>
    <name evidence="7" type="ORF">C7B82_23800</name>
</gene>
<feature type="compositionally biased region" description="Acidic residues" evidence="5">
    <location>
        <begin position="448"/>
        <end position="458"/>
    </location>
</feature>
<dbReference type="OrthoDB" id="9800801at2"/>
<dbReference type="InterPro" id="IPR002941">
    <property type="entry name" value="DNA_methylase_N4/N6"/>
</dbReference>
<evidence type="ECO:0000256" key="2">
    <source>
        <dbReference type="ARBA" id="ARBA00022603"/>
    </source>
</evidence>
<sequence length="701" mass="80266">MTDQPQLSLNLPDTQPLTTVEGYQFEPIKGYPMLHWKGKRPFTSTQYYPAQLKEVHGTETEGWRSKIYWGDNLQVMSHLLKEFRGKVNLVYIDPPFDSKADYKKRIKLKGESVSNDLNAFEEKQYTDIWTNDEYLQFLYERLIIIRELLSDDGSIFIHCDWRKNSHLRCLMDEIFSSGNFITEIVWKRATTHAQRKGFAIVHDSILNYSKGSDYVWNSQYIPHEKEYVDKYYNNFDQDGRRYTLDNLTAEGQGQPRFFFGIQLSPPPGTHWRYSQEKIDEYCKTGLIVLTSNDRPRFKRYLDTLKGKIITSFWDDINPVNSQAIEDTKYPTQKPKDLLERIIKSSSNPGDIVFDCFMGSGTTQAVAMKLGRRFIGADINLGAVQITTKRLLGVAEELEQAQVEPAKVLQLSIPKTAPALRSIAGGNAASAGGDRRAAESGATYAASENTEDTEDIESAVDQDAEPTTYYTGFEVYNVNHYDVFRNPLEAKDLLLEALEVNRLGQGNLFDGEKDGRMVKIMPVNRITTRADLNELIAGFDYKAFEKRYQEHPHAPVEKITLVCMGHEPDLAFRLKQEVKPFELDVEVIDILRDRQEIQFKRDSEASITVQGKDLVIEAFYPMNLLGKLSLQQENVEDWRELVESVMIDWNFDGAIFQPLQVDIPGKNELVSGRYPIPDDAGTIRIKITDLLSESLEVELEPD</sequence>
<dbReference type="PANTHER" id="PTHR13370:SF3">
    <property type="entry name" value="TRNA (GUANINE(10)-N2)-METHYLTRANSFERASE HOMOLOG"/>
    <property type="match status" value="1"/>
</dbReference>
<dbReference type="GO" id="GO:0008170">
    <property type="term" value="F:N-methyltransferase activity"/>
    <property type="evidence" value="ECO:0007669"/>
    <property type="project" value="InterPro"/>
</dbReference>
<dbReference type="PRINTS" id="PR00506">
    <property type="entry name" value="D21N6MTFRASE"/>
</dbReference>
<dbReference type="Proteomes" id="UP000239576">
    <property type="component" value="Unassembled WGS sequence"/>
</dbReference>
<comment type="caution">
    <text evidence="7">The sequence shown here is derived from an EMBL/GenBank/DDBJ whole genome shotgun (WGS) entry which is preliminary data.</text>
</comment>
<dbReference type="RefSeq" id="WP_106259165.1">
    <property type="nucleotide sequence ID" value="NZ_CAWNSW010000164.1"/>
</dbReference>
<dbReference type="InterPro" id="IPR002295">
    <property type="entry name" value="N4/N6-MTase_EcoPI_Mod-like"/>
</dbReference>
<dbReference type="Gene3D" id="3.40.50.150">
    <property type="entry name" value="Vaccinia Virus protein VP39"/>
    <property type="match status" value="1"/>
</dbReference>
<evidence type="ECO:0000256" key="1">
    <source>
        <dbReference type="ARBA" id="ARBA00006594"/>
    </source>
</evidence>
<dbReference type="AlphaFoldDB" id="A0A2T1DXW7"/>
<dbReference type="Pfam" id="PF01555">
    <property type="entry name" value="N6_N4_Mtase"/>
    <property type="match status" value="1"/>
</dbReference>
<dbReference type="GO" id="GO:0003677">
    <property type="term" value="F:DNA binding"/>
    <property type="evidence" value="ECO:0007669"/>
    <property type="project" value="InterPro"/>
</dbReference>
<keyword evidence="3 7" id="KW-0808">Transferase</keyword>
<dbReference type="PANTHER" id="PTHR13370">
    <property type="entry name" value="RNA METHYLASE-RELATED"/>
    <property type="match status" value="1"/>
</dbReference>
<protein>
    <submittedName>
        <fullName evidence="7">Site-specific DNA-methyltransferase</fullName>
    </submittedName>
</protein>